<dbReference type="InterPro" id="IPR001048">
    <property type="entry name" value="Asp/Glu/Uridylate_kinase"/>
</dbReference>
<keyword evidence="3" id="KW-0418">Kinase</keyword>
<proteinExistence type="predicted"/>
<keyword evidence="2" id="KW-0547">Nucleotide-binding</keyword>
<feature type="domain" description="Aspartate/glutamate/uridylate kinase" evidence="6">
    <location>
        <begin position="21"/>
        <end position="108"/>
    </location>
</feature>
<dbReference type="PANTHER" id="PTHR11063">
    <property type="entry name" value="GLUTAMATE SEMIALDEHYDE DEHYDROGENASE"/>
    <property type="match status" value="1"/>
</dbReference>
<dbReference type="GO" id="GO:0005524">
    <property type="term" value="F:ATP binding"/>
    <property type="evidence" value="ECO:0007669"/>
    <property type="project" value="UniProtKB-KW"/>
</dbReference>
<reference evidence="7" key="1">
    <citation type="journal article" date="2013" name="Nat. Biotechnol.">
        <title>Draft genome sequence of chickpea (Cicer arietinum) provides a resource for trait improvement.</title>
        <authorList>
            <person name="Varshney R.K."/>
            <person name="Song C."/>
            <person name="Saxena R.K."/>
            <person name="Azam S."/>
            <person name="Yu S."/>
            <person name="Sharpe A.G."/>
            <person name="Cannon S."/>
            <person name="Baek J."/>
            <person name="Rosen B.D."/>
            <person name="Tar'an B."/>
            <person name="Millan T."/>
            <person name="Zhang X."/>
            <person name="Ramsay L.D."/>
            <person name="Iwata A."/>
            <person name="Wang Y."/>
            <person name="Nelson W."/>
            <person name="Farmer A.D."/>
            <person name="Gaur P.M."/>
            <person name="Soderlund C."/>
            <person name="Penmetsa R.V."/>
            <person name="Xu C."/>
            <person name="Bharti A.K."/>
            <person name="He W."/>
            <person name="Winter P."/>
            <person name="Zhao S."/>
            <person name="Hane J.K."/>
            <person name="Carrasquilla-Garcia N."/>
            <person name="Condie J.A."/>
            <person name="Upadhyaya H.D."/>
            <person name="Luo M.C."/>
            <person name="Thudi M."/>
            <person name="Gowda C.L."/>
            <person name="Singh N.P."/>
            <person name="Lichtenzveig J."/>
            <person name="Gali K.K."/>
            <person name="Rubio J."/>
            <person name="Nadarajan N."/>
            <person name="Dolezel J."/>
            <person name="Bansal K.C."/>
            <person name="Xu X."/>
            <person name="Edwards D."/>
            <person name="Zhang G."/>
            <person name="Kahl G."/>
            <person name="Gil J."/>
            <person name="Singh K.B."/>
            <person name="Datta S.K."/>
            <person name="Jackson S.A."/>
            <person name="Wang J."/>
            <person name="Cook D.R."/>
        </authorList>
    </citation>
    <scope>NUCLEOTIDE SEQUENCE [LARGE SCALE GENOMIC DNA]</scope>
    <source>
        <strain evidence="7">cv. CDC Frontier</strain>
    </source>
</reference>
<keyword evidence="7" id="KW-1185">Reference proteome</keyword>
<keyword evidence="5" id="KW-0472">Membrane</keyword>
<protein>
    <submittedName>
        <fullName evidence="8">Delta-1-pyrroline-5-carboxylate synthase-like isoform X1</fullName>
    </submittedName>
</protein>
<keyword evidence="5" id="KW-0812">Transmembrane</keyword>
<accession>A0A3Q7XCI7</accession>
<keyword evidence="1" id="KW-0808">Transferase</keyword>
<dbReference type="PANTHER" id="PTHR11063:SF27">
    <property type="entry name" value="DELTA-1-PYRROLINE-5-CARBOXYLATE SYNTHASE"/>
    <property type="match status" value="1"/>
</dbReference>
<keyword evidence="4" id="KW-0067">ATP-binding</keyword>
<evidence type="ECO:0000256" key="4">
    <source>
        <dbReference type="ARBA" id="ARBA00022840"/>
    </source>
</evidence>
<evidence type="ECO:0000256" key="1">
    <source>
        <dbReference type="ARBA" id="ARBA00022679"/>
    </source>
</evidence>
<gene>
    <name evidence="8" type="primary">LOC101495477</name>
</gene>
<dbReference type="SUPFAM" id="SSF53633">
    <property type="entry name" value="Carbamate kinase-like"/>
    <property type="match status" value="1"/>
</dbReference>
<dbReference type="GO" id="GO:0016301">
    <property type="term" value="F:kinase activity"/>
    <property type="evidence" value="ECO:0007669"/>
    <property type="project" value="UniProtKB-KW"/>
</dbReference>
<evidence type="ECO:0000313" key="7">
    <source>
        <dbReference type="Proteomes" id="UP000087171"/>
    </source>
</evidence>
<dbReference type="GO" id="GO:0009084">
    <property type="term" value="P:glutamine family amino acid biosynthetic process"/>
    <property type="evidence" value="ECO:0007669"/>
    <property type="project" value="UniProtKB-ARBA"/>
</dbReference>
<dbReference type="Proteomes" id="UP000087171">
    <property type="component" value="Chromosome Ca6"/>
</dbReference>
<reference evidence="8" key="2">
    <citation type="submission" date="2025-08" db="UniProtKB">
        <authorList>
            <consortium name="RefSeq"/>
        </authorList>
    </citation>
    <scope>IDENTIFICATION</scope>
    <source>
        <tissue evidence="8">Etiolated seedlings</tissue>
    </source>
</reference>
<dbReference type="GO" id="GO:0004350">
    <property type="term" value="F:glutamate-5-semialdehyde dehydrogenase activity"/>
    <property type="evidence" value="ECO:0007669"/>
    <property type="project" value="TreeGrafter"/>
</dbReference>
<evidence type="ECO:0000256" key="2">
    <source>
        <dbReference type="ARBA" id="ARBA00022741"/>
    </source>
</evidence>
<dbReference type="AlphaFoldDB" id="A0A3Q7XCI7"/>
<dbReference type="Gene3D" id="3.40.605.10">
    <property type="entry name" value="Aldehyde Dehydrogenase, Chain A, domain 1"/>
    <property type="match status" value="1"/>
</dbReference>
<dbReference type="STRING" id="3827.A0A3Q7XCI7"/>
<dbReference type="PRINTS" id="PR00474">
    <property type="entry name" value="GLU5KINASE"/>
</dbReference>
<dbReference type="InterPro" id="IPR016162">
    <property type="entry name" value="Ald_DH_N"/>
</dbReference>
<keyword evidence="5" id="KW-1133">Transmembrane helix</keyword>
<name>A0A3Q7XCI7_CICAR</name>
<dbReference type="Gene3D" id="3.40.1160.10">
    <property type="entry name" value="Acetylglutamate kinase-like"/>
    <property type="match status" value="1"/>
</dbReference>
<dbReference type="RefSeq" id="XP_027191254.1">
    <property type="nucleotide sequence ID" value="XM_027335453.1"/>
</dbReference>
<organism evidence="7 8">
    <name type="scientific">Cicer arietinum</name>
    <name type="common">Chickpea</name>
    <name type="synonym">Garbanzo</name>
    <dbReference type="NCBI Taxonomy" id="3827"/>
    <lineage>
        <taxon>Eukaryota</taxon>
        <taxon>Viridiplantae</taxon>
        <taxon>Streptophyta</taxon>
        <taxon>Embryophyta</taxon>
        <taxon>Tracheophyta</taxon>
        <taxon>Spermatophyta</taxon>
        <taxon>Magnoliopsida</taxon>
        <taxon>eudicotyledons</taxon>
        <taxon>Gunneridae</taxon>
        <taxon>Pentapetalae</taxon>
        <taxon>rosids</taxon>
        <taxon>fabids</taxon>
        <taxon>Fabales</taxon>
        <taxon>Fabaceae</taxon>
        <taxon>Papilionoideae</taxon>
        <taxon>50 kb inversion clade</taxon>
        <taxon>NPAAA clade</taxon>
        <taxon>Hologalegina</taxon>
        <taxon>IRL clade</taxon>
        <taxon>Cicereae</taxon>
        <taxon>Cicer</taxon>
    </lineage>
</organism>
<dbReference type="InterPro" id="IPR036393">
    <property type="entry name" value="AceGlu_kinase-like_sf"/>
</dbReference>
<evidence type="ECO:0000259" key="6">
    <source>
        <dbReference type="Pfam" id="PF00696"/>
    </source>
</evidence>
<dbReference type="InterPro" id="IPR001057">
    <property type="entry name" value="Glu/AcGlu_kinase"/>
</dbReference>
<feature type="transmembrane region" description="Helical" evidence="5">
    <location>
        <begin position="295"/>
        <end position="315"/>
    </location>
</feature>
<dbReference type="InterPro" id="IPR016161">
    <property type="entry name" value="Ald_DH/histidinol_DH"/>
</dbReference>
<dbReference type="OrthoDB" id="37886at2759"/>
<dbReference type="Pfam" id="PF00696">
    <property type="entry name" value="AA_kinase"/>
    <property type="match status" value="1"/>
</dbReference>
<evidence type="ECO:0000256" key="3">
    <source>
        <dbReference type="ARBA" id="ARBA00022777"/>
    </source>
</evidence>
<evidence type="ECO:0000313" key="8">
    <source>
        <dbReference type="RefSeq" id="XP_027191254.1"/>
    </source>
</evidence>
<dbReference type="SUPFAM" id="SSF53720">
    <property type="entry name" value="ALDH-like"/>
    <property type="match status" value="1"/>
</dbReference>
<evidence type="ECO:0000256" key="5">
    <source>
        <dbReference type="SAM" id="Phobius"/>
    </source>
</evidence>
<sequence>MSLRFVHSHDTHCLQDSSGIFWDNDSLAGLLALELKVDLLVLLSYVEGLYSGPPNDPISKLIHTYIEEKHQREITYRDKSRLGRGGMTAKVNDAICAVHAGIPVIITSGYATDNIIRVLQGEKMGTVFHKDAHLWKNIKQESAHEMAVAACNSSRRLQISRLAKSVHMLADMEELVGQILKRSELADKLILEKISCPLGVLLIIFESRPDALVLIAALAIRSGNGLLLKGGNEGRRSNAALHKVITSVMPDIVGDKLIGLVTSRDQIPDLLKILWSLEAVIGLFLKSRSQQEFQFLVMLMEFVMYMLTSLLILIWQSR</sequence>